<protein>
    <recommendedName>
        <fullName evidence="3">Lipoprotein</fullName>
    </recommendedName>
</protein>
<accession>A0A5B8YF65</accession>
<keyword evidence="2" id="KW-1185">Reference proteome</keyword>
<evidence type="ECO:0000313" key="1">
    <source>
        <dbReference type="EMBL" id="QDG53982.1"/>
    </source>
</evidence>
<dbReference type="Proteomes" id="UP000315995">
    <property type="component" value="Chromosome"/>
</dbReference>
<proteinExistence type="predicted"/>
<reference evidence="1 2" key="1">
    <citation type="submission" date="2019-06" db="EMBL/GenBank/DDBJ databases">
        <title>Persicimonas caeni gen. nov., sp. nov., a predatory bacterium isolated from solar saltern.</title>
        <authorList>
            <person name="Wang S."/>
        </authorList>
    </citation>
    <scope>NUCLEOTIDE SEQUENCE [LARGE SCALE GENOMIC DNA]</scope>
    <source>
        <strain evidence="1 2">YN101</strain>
    </source>
</reference>
<gene>
    <name evidence="1" type="ORF">FIV42_25535</name>
</gene>
<sequence length="159" mass="17289">MSIVRNAVLIAALAFFAGCSDDTGEGWQLDDQPDAESEPDAASSAYEYTFADQPMGCCDIINIYAERSDGGQCVYAKLWWPGEDAGYDVEVPEGWLLDEIHVSESRCDASPAAAEAVAERAEGRIWFRDPGDPYGSIAFDLAVTFGEPIDETIHLVGER</sequence>
<organism evidence="1 2">
    <name type="scientific">Persicimonas caeni</name>
    <dbReference type="NCBI Taxonomy" id="2292766"/>
    <lineage>
        <taxon>Bacteria</taxon>
        <taxon>Deltaproteobacteria</taxon>
        <taxon>Bradymonadales</taxon>
        <taxon>Bradymonadaceae</taxon>
        <taxon>Persicimonas</taxon>
    </lineage>
</organism>
<evidence type="ECO:0000313" key="2">
    <source>
        <dbReference type="Proteomes" id="UP000315995"/>
    </source>
</evidence>
<dbReference type="EMBL" id="CP041186">
    <property type="protein sequence ID" value="QDG53982.1"/>
    <property type="molecule type" value="Genomic_DNA"/>
</dbReference>
<dbReference type="RefSeq" id="WP_141200432.1">
    <property type="nucleotide sequence ID" value="NZ_CP041186.1"/>
</dbReference>
<evidence type="ECO:0008006" key="3">
    <source>
        <dbReference type="Google" id="ProtNLM"/>
    </source>
</evidence>
<name>A0A4Y6Q0D3_PERCE</name>
<dbReference type="AlphaFoldDB" id="A0A4Y6Q0D3"/>
<dbReference type="PROSITE" id="PS51257">
    <property type="entry name" value="PROKAR_LIPOPROTEIN"/>
    <property type="match status" value="1"/>
</dbReference>
<accession>A0A4Y6Q0D3</accession>